<reference evidence="3" key="2">
    <citation type="submission" date="2020-05" db="UniProtKB">
        <authorList>
            <consortium name="EnsemblMetazoa"/>
        </authorList>
    </citation>
    <scope>IDENTIFICATION</scope>
</reference>
<evidence type="ECO:0000256" key="1">
    <source>
        <dbReference type="SAM" id="MobiDB-lite"/>
    </source>
</evidence>
<reference evidence="2 4" key="1">
    <citation type="journal article" date="2014" name="BMC Genomics">
        <title>Genome sequence of Anopheles sinensis provides insight into genetics basis of mosquito competence for malaria parasites.</title>
        <authorList>
            <person name="Zhou D."/>
            <person name="Zhang D."/>
            <person name="Ding G."/>
            <person name="Shi L."/>
            <person name="Hou Q."/>
            <person name="Ye Y."/>
            <person name="Xu Y."/>
            <person name="Zhou H."/>
            <person name="Xiong C."/>
            <person name="Li S."/>
            <person name="Yu J."/>
            <person name="Hong S."/>
            <person name="Yu X."/>
            <person name="Zou P."/>
            <person name="Chen C."/>
            <person name="Chang X."/>
            <person name="Wang W."/>
            <person name="Lv Y."/>
            <person name="Sun Y."/>
            <person name="Ma L."/>
            <person name="Shen B."/>
            <person name="Zhu C."/>
        </authorList>
    </citation>
    <scope>NUCLEOTIDE SEQUENCE [LARGE SCALE GENOMIC DNA]</scope>
</reference>
<evidence type="ECO:0000313" key="3">
    <source>
        <dbReference type="EnsemblMetazoa" id="ASIC015731-PA"/>
    </source>
</evidence>
<dbReference type="AlphaFoldDB" id="A0A084WBU1"/>
<evidence type="ECO:0000313" key="2">
    <source>
        <dbReference type="EMBL" id="KFB47685.1"/>
    </source>
</evidence>
<dbReference type="EMBL" id="ATLV01022454">
    <property type="status" value="NOT_ANNOTATED_CDS"/>
    <property type="molecule type" value="Genomic_DNA"/>
</dbReference>
<protein>
    <submittedName>
        <fullName evidence="2 3">Uncharacterized protein</fullName>
    </submittedName>
</protein>
<keyword evidence="4" id="KW-1185">Reference proteome</keyword>
<name>A0A084WBU1_ANOSI</name>
<proteinExistence type="predicted"/>
<accession>A0A084WBU1</accession>
<dbReference type="EMBL" id="KE525332">
    <property type="protein sequence ID" value="KFB47685.1"/>
    <property type="molecule type" value="Genomic_DNA"/>
</dbReference>
<dbReference type="VEuPathDB" id="VectorBase:ASIC015731"/>
<dbReference type="EnsemblMetazoa" id="ASIC015731-RA">
    <property type="protein sequence ID" value="ASIC015731-PA"/>
    <property type="gene ID" value="ASIC015731"/>
</dbReference>
<feature type="region of interest" description="Disordered" evidence="1">
    <location>
        <begin position="32"/>
        <end position="51"/>
    </location>
</feature>
<gene>
    <name evidence="2" type="ORF">ZHAS_00015731</name>
</gene>
<evidence type="ECO:0000313" key="4">
    <source>
        <dbReference type="Proteomes" id="UP000030765"/>
    </source>
</evidence>
<organism evidence="2">
    <name type="scientific">Anopheles sinensis</name>
    <name type="common">Mosquito</name>
    <dbReference type="NCBI Taxonomy" id="74873"/>
    <lineage>
        <taxon>Eukaryota</taxon>
        <taxon>Metazoa</taxon>
        <taxon>Ecdysozoa</taxon>
        <taxon>Arthropoda</taxon>
        <taxon>Hexapoda</taxon>
        <taxon>Insecta</taxon>
        <taxon>Pterygota</taxon>
        <taxon>Neoptera</taxon>
        <taxon>Endopterygota</taxon>
        <taxon>Diptera</taxon>
        <taxon>Nematocera</taxon>
        <taxon>Culicoidea</taxon>
        <taxon>Culicidae</taxon>
        <taxon>Anophelinae</taxon>
        <taxon>Anopheles</taxon>
    </lineage>
</organism>
<dbReference type="Proteomes" id="UP000030765">
    <property type="component" value="Unassembled WGS sequence"/>
</dbReference>
<sequence length="51" mass="5832">MAPAEDKADRWAVVSLRPTPSWMAIVQAPEVRKTMQKQTHTPRKAVHADRH</sequence>